<feature type="signal peptide" evidence="6">
    <location>
        <begin position="1"/>
        <end position="24"/>
    </location>
</feature>
<dbReference type="GeneTree" id="ENSGT00940000166375"/>
<dbReference type="InterPro" id="IPR010345">
    <property type="entry name" value="IL-17_fam"/>
</dbReference>
<comment type="similarity">
    <text evidence="2">Belongs to the IL-17 family.</text>
</comment>
<dbReference type="SUPFAM" id="SSF57501">
    <property type="entry name" value="Cystine-knot cytokines"/>
    <property type="match status" value="1"/>
</dbReference>
<dbReference type="InterPro" id="IPR020440">
    <property type="entry name" value="IL-17_chr"/>
</dbReference>
<feature type="chain" id="PRO_5034270231" evidence="6">
    <location>
        <begin position="25"/>
        <end position="160"/>
    </location>
</feature>
<dbReference type="RefSeq" id="XP_031179370.1">
    <property type="nucleotide sequence ID" value="XM_031323510.2"/>
</dbReference>
<evidence type="ECO:0000313" key="7">
    <source>
        <dbReference type="Ensembl" id="ENSSLUP00000019436.1"/>
    </source>
</evidence>
<dbReference type="OrthoDB" id="6038945at2759"/>
<protein>
    <submittedName>
        <fullName evidence="7">Interleukin-17C-like</fullName>
    </submittedName>
</protein>
<gene>
    <name evidence="7" type="primary">LOC116067181</name>
</gene>
<dbReference type="GO" id="GO:0005125">
    <property type="term" value="F:cytokine activity"/>
    <property type="evidence" value="ECO:0007669"/>
    <property type="project" value="UniProtKB-KW"/>
</dbReference>
<dbReference type="Proteomes" id="UP000694568">
    <property type="component" value="Unplaced"/>
</dbReference>
<comment type="subcellular location">
    <subcellularLocation>
        <location evidence="1">Secreted</location>
    </subcellularLocation>
</comment>
<evidence type="ECO:0000256" key="3">
    <source>
        <dbReference type="ARBA" id="ARBA00022514"/>
    </source>
</evidence>
<dbReference type="Gene3D" id="2.10.90.10">
    <property type="entry name" value="Cystine-knot cytokines"/>
    <property type="match status" value="1"/>
</dbReference>
<keyword evidence="8" id="KW-1185">Reference proteome</keyword>
<dbReference type="PRINTS" id="PR01932">
    <property type="entry name" value="INTRLEUKIN17"/>
</dbReference>
<evidence type="ECO:0000256" key="5">
    <source>
        <dbReference type="ARBA" id="ARBA00022729"/>
    </source>
</evidence>
<evidence type="ECO:0000256" key="2">
    <source>
        <dbReference type="ARBA" id="ARBA00007236"/>
    </source>
</evidence>
<dbReference type="GO" id="GO:0005615">
    <property type="term" value="C:extracellular space"/>
    <property type="evidence" value="ECO:0007669"/>
    <property type="project" value="UniProtKB-KW"/>
</dbReference>
<evidence type="ECO:0000256" key="4">
    <source>
        <dbReference type="ARBA" id="ARBA00022525"/>
    </source>
</evidence>
<evidence type="ECO:0000256" key="6">
    <source>
        <dbReference type="SAM" id="SignalP"/>
    </source>
</evidence>
<dbReference type="InterPro" id="IPR029034">
    <property type="entry name" value="Cystine-knot_cytokine"/>
</dbReference>
<name>A0A8D0CVV2_SANLU</name>
<dbReference type="Ensembl" id="ENSSLUT00000020058.1">
    <property type="protein sequence ID" value="ENSSLUP00000019436.1"/>
    <property type="gene ID" value="ENSSLUG00000008994.1"/>
</dbReference>
<dbReference type="AlphaFoldDB" id="A0A8D0CVV2"/>
<evidence type="ECO:0000256" key="1">
    <source>
        <dbReference type="ARBA" id="ARBA00004613"/>
    </source>
</evidence>
<reference evidence="7" key="1">
    <citation type="submission" date="2025-08" db="UniProtKB">
        <authorList>
            <consortium name="Ensembl"/>
        </authorList>
    </citation>
    <scope>IDENTIFICATION</scope>
</reference>
<proteinExistence type="inferred from homology"/>
<organism evidence="7 8">
    <name type="scientific">Sander lucioperca</name>
    <name type="common">Pike-perch</name>
    <name type="synonym">Perca lucioperca</name>
    <dbReference type="NCBI Taxonomy" id="283035"/>
    <lineage>
        <taxon>Eukaryota</taxon>
        <taxon>Metazoa</taxon>
        <taxon>Chordata</taxon>
        <taxon>Craniata</taxon>
        <taxon>Vertebrata</taxon>
        <taxon>Euteleostomi</taxon>
        <taxon>Actinopterygii</taxon>
        <taxon>Neopterygii</taxon>
        <taxon>Teleostei</taxon>
        <taxon>Neoteleostei</taxon>
        <taxon>Acanthomorphata</taxon>
        <taxon>Eupercaria</taxon>
        <taxon>Perciformes</taxon>
        <taxon>Percoidei</taxon>
        <taxon>Percidae</taxon>
        <taxon>Luciopercinae</taxon>
        <taxon>Sander</taxon>
    </lineage>
</organism>
<evidence type="ECO:0000313" key="8">
    <source>
        <dbReference type="Proteomes" id="UP000694568"/>
    </source>
</evidence>
<sequence length="160" mass="17978">MTRWVSLHMISLGSLLFFAAAGWGSTCLSEDKLNKRVERFERTYWSNLSSYQKLEGAQTCVEAAAEMRGAMNRRSLSPWKYNISRNDSRFPHEIAFAKCLCNGCIINGREDTSYNSVPVVVKLVVLRKTPCPWDKTKFVVKNDSEAIAVGCTCVVPKSSN</sequence>
<dbReference type="GeneID" id="116067181"/>
<keyword evidence="4" id="KW-0964">Secreted</keyword>
<reference evidence="7" key="2">
    <citation type="submission" date="2025-09" db="UniProtKB">
        <authorList>
            <consortium name="Ensembl"/>
        </authorList>
    </citation>
    <scope>IDENTIFICATION</scope>
</reference>
<dbReference type="KEGG" id="sluc:116067181"/>
<accession>A0A8D0CVV2</accession>
<keyword evidence="3" id="KW-0202">Cytokine</keyword>
<dbReference type="Pfam" id="PF06083">
    <property type="entry name" value="IL17"/>
    <property type="match status" value="1"/>
</dbReference>
<dbReference type="GO" id="GO:0006954">
    <property type="term" value="P:inflammatory response"/>
    <property type="evidence" value="ECO:0007669"/>
    <property type="project" value="InterPro"/>
</dbReference>
<keyword evidence="5 6" id="KW-0732">Signal</keyword>